<organism evidence="2 3">
    <name type="scientific">Rossellomorea vietnamensis</name>
    <dbReference type="NCBI Taxonomy" id="218284"/>
    <lineage>
        <taxon>Bacteria</taxon>
        <taxon>Bacillati</taxon>
        <taxon>Bacillota</taxon>
        <taxon>Bacilli</taxon>
        <taxon>Bacillales</taxon>
        <taxon>Bacillaceae</taxon>
        <taxon>Rossellomorea</taxon>
    </lineage>
</organism>
<protein>
    <submittedName>
        <fullName evidence="2">GNAT family N-acetyltransferase</fullName>
    </submittedName>
</protein>
<reference evidence="2 3" key="1">
    <citation type="submission" date="2019-08" db="EMBL/GenBank/DDBJ databases">
        <title>Bacillus genomes from the desert of Cuatro Cienegas, Coahuila.</title>
        <authorList>
            <person name="Olmedo-Alvarez G."/>
        </authorList>
    </citation>
    <scope>NUCLEOTIDE SEQUENCE [LARGE SCALE GENOMIC DNA]</scope>
    <source>
        <strain evidence="2 3">CH40_1T</strain>
    </source>
</reference>
<feature type="domain" description="N-acetyltransferase" evidence="1">
    <location>
        <begin position="164"/>
        <end position="304"/>
    </location>
</feature>
<dbReference type="PROSITE" id="PS51186">
    <property type="entry name" value="GNAT"/>
    <property type="match status" value="1"/>
</dbReference>
<dbReference type="GO" id="GO:0016747">
    <property type="term" value="F:acyltransferase activity, transferring groups other than amino-acyl groups"/>
    <property type="evidence" value="ECO:0007669"/>
    <property type="project" value="InterPro"/>
</dbReference>
<keyword evidence="2" id="KW-0808">Transferase</keyword>
<dbReference type="EMBL" id="VTEH01000014">
    <property type="protein sequence ID" value="TYR74072.1"/>
    <property type="molecule type" value="Genomic_DNA"/>
</dbReference>
<name>A0A5D4KA89_9BACI</name>
<dbReference type="Proteomes" id="UP000323317">
    <property type="component" value="Unassembled WGS sequence"/>
</dbReference>
<proteinExistence type="predicted"/>
<dbReference type="CDD" id="cd04301">
    <property type="entry name" value="NAT_SF"/>
    <property type="match status" value="1"/>
</dbReference>
<sequence length="304" mass="35603">MRWRLDSWIMCRRLADPLKKVVIGNTHHLEQKENFIKVKRMNTNEIVKAIDAHHWDYEKEWIPSYIETLEEDGLRAIKNPRMNNVFSNKVVEFSASNPDCRMNKWRKVKTFFGENSFSLWLERSQSSLLSPILKADGYEVTDRYDGLACMLNNQPAALPQNREIRLTDVEDEEDIQSLVEVSSTIWGYQEDQHEKLFDERKSYITSPYRKGGYILARKNSKPAGYSNYRFSSDGRTMFMNGGGVLPEFRHQGIYSEMVNFRLDHARSKGAILATCQARQGHSSPVLKKLGFKQYAEYDYWVYNR</sequence>
<dbReference type="SUPFAM" id="SSF55729">
    <property type="entry name" value="Acyl-CoA N-acyltransferases (Nat)"/>
    <property type="match status" value="1"/>
</dbReference>
<dbReference type="Gene3D" id="3.40.630.30">
    <property type="match status" value="1"/>
</dbReference>
<dbReference type="InterPro" id="IPR016181">
    <property type="entry name" value="Acyl_CoA_acyltransferase"/>
</dbReference>
<gene>
    <name evidence="2" type="ORF">FZC79_16610</name>
</gene>
<dbReference type="InterPro" id="IPR000182">
    <property type="entry name" value="GNAT_dom"/>
</dbReference>
<evidence type="ECO:0000313" key="3">
    <source>
        <dbReference type="Proteomes" id="UP000323317"/>
    </source>
</evidence>
<dbReference type="AlphaFoldDB" id="A0A5D4KA89"/>
<evidence type="ECO:0000313" key="2">
    <source>
        <dbReference type="EMBL" id="TYR74072.1"/>
    </source>
</evidence>
<dbReference type="Pfam" id="PF00583">
    <property type="entry name" value="Acetyltransf_1"/>
    <property type="match status" value="1"/>
</dbReference>
<evidence type="ECO:0000259" key="1">
    <source>
        <dbReference type="PROSITE" id="PS51186"/>
    </source>
</evidence>
<accession>A0A5D4KA89</accession>
<comment type="caution">
    <text evidence="2">The sequence shown here is derived from an EMBL/GenBank/DDBJ whole genome shotgun (WGS) entry which is preliminary data.</text>
</comment>